<gene>
    <name evidence="9" type="ORF">BQ4739_LOCUS18760</name>
</gene>
<dbReference type="InterPro" id="IPR016163">
    <property type="entry name" value="Ald_DH_C"/>
</dbReference>
<dbReference type="InterPro" id="IPR016162">
    <property type="entry name" value="Ald_DH_N"/>
</dbReference>
<sequence>MAESARESAQKARSASRKLQALATEERVAMLNRIADALLANETEILAENAKDVQEAGDKISQALLQRLVLKPQKIQQLAEGIRAIAAEEEPIRRVISRMEGQRQQQQQQQRLQRLVLKPQKVQQLAEGIRAIAAKKEPIRRVISRMEVAEGLTLEKQTAPIGVLLIIFEARPDALPQIAALALRSGNGLLLKGGKEAAHSNAVLHKIIVEAIGPMGADLIHLITSRDEIADLLKLDDVIDLVIPRGGNALVSHIQANTKIPVLGHADGICHVYVDAAADLDKAIKIVVDAKVDYAAACNAVEKVLVHESLVANGGLGKIQSALQDAGVTVHAGERLQQLQPDSKLPAAPSARHEYSSLDVTLEVAADMAAAIDHIHANGSGHTECIVTEDAEAAEAFLRGVDSACVFHNASTRFADGFRFGLGAEVGISTSRIHARGPVGVEGLLTSKWVMRGSGQVVAKDSGVTYTHKKQRIA</sequence>
<evidence type="ECO:0000256" key="4">
    <source>
        <dbReference type="ARBA" id="ARBA00022650"/>
    </source>
</evidence>
<evidence type="ECO:0000256" key="5">
    <source>
        <dbReference type="ARBA" id="ARBA00022857"/>
    </source>
</evidence>
<dbReference type="EMBL" id="FNXT01001322">
    <property type="protein sequence ID" value="SZX78482.1"/>
    <property type="molecule type" value="Genomic_DNA"/>
</dbReference>
<organism evidence="9 10">
    <name type="scientific">Tetradesmus obliquus</name>
    <name type="common">Green alga</name>
    <name type="synonym">Acutodesmus obliquus</name>
    <dbReference type="NCBI Taxonomy" id="3088"/>
    <lineage>
        <taxon>Eukaryota</taxon>
        <taxon>Viridiplantae</taxon>
        <taxon>Chlorophyta</taxon>
        <taxon>core chlorophytes</taxon>
        <taxon>Chlorophyceae</taxon>
        <taxon>CS clade</taxon>
        <taxon>Sphaeropleales</taxon>
        <taxon>Scenedesmaceae</taxon>
        <taxon>Tetradesmus</taxon>
    </lineage>
</organism>
<dbReference type="CDD" id="cd07079">
    <property type="entry name" value="ALDH_F18-19_ProA-GPR"/>
    <property type="match status" value="1"/>
</dbReference>
<evidence type="ECO:0000256" key="1">
    <source>
        <dbReference type="ARBA" id="ARBA00004985"/>
    </source>
</evidence>
<evidence type="ECO:0000313" key="9">
    <source>
        <dbReference type="EMBL" id="SZX78482.1"/>
    </source>
</evidence>
<dbReference type="PANTHER" id="PTHR11063">
    <property type="entry name" value="GLUTAMATE SEMIALDEHYDE DEHYDROGENASE"/>
    <property type="match status" value="1"/>
</dbReference>
<dbReference type="Pfam" id="PF00171">
    <property type="entry name" value="Aldedh"/>
    <property type="match status" value="1"/>
</dbReference>
<protein>
    <recommendedName>
        <fullName evidence="2">glutamate-5-semialdehyde dehydrogenase</fullName>
        <ecNumber evidence="2">1.2.1.41</ecNumber>
    </recommendedName>
</protein>
<dbReference type="Gene3D" id="3.40.309.10">
    <property type="entry name" value="Aldehyde Dehydrogenase, Chain A, domain 2"/>
    <property type="match status" value="1"/>
</dbReference>
<comment type="catalytic activity">
    <reaction evidence="7">
        <text>L-glutamate 5-semialdehyde + phosphate + NADP(+) = L-glutamyl 5-phosphate + NADPH + H(+)</text>
        <dbReference type="Rhea" id="RHEA:19541"/>
        <dbReference type="ChEBI" id="CHEBI:15378"/>
        <dbReference type="ChEBI" id="CHEBI:43474"/>
        <dbReference type="ChEBI" id="CHEBI:57783"/>
        <dbReference type="ChEBI" id="CHEBI:58066"/>
        <dbReference type="ChEBI" id="CHEBI:58274"/>
        <dbReference type="ChEBI" id="CHEBI:58349"/>
        <dbReference type="EC" id="1.2.1.41"/>
    </reaction>
</comment>
<dbReference type="GO" id="GO:0055129">
    <property type="term" value="P:L-proline biosynthetic process"/>
    <property type="evidence" value="ECO:0007669"/>
    <property type="project" value="UniProtKB-UniPathway"/>
</dbReference>
<evidence type="ECO:0000256" key="7">
    <source>
        <dbReference type="ARBA" id="ARBA00049024"/>
    </source>
</evidence>
<keyword evidence="6" id="KW-0560">Oxidoreductase</keyword>
<dbReference type="UniPathway" id="UPA00098">
    <property type="reaction ID" value="UER00360"/>
</dbReference>
<keyword evidence="5" id="KW-0521">NADP</keyword>
<dbReference type="NCBIfam" id="NF001221">
    <property type="entry name" value="PRK00197.1"/>
    <property type="match status" value="1"/>
</dbReference>
<keyword evidence="4" id="KW-0641">Proline biosynthesis</keyword>
<feature type="domain" description="Aldehyde dehydrogenase" evidence="8">
    <location>
        <begin position="72"/>
        <end position="312"/>
    </location>
</feature>
<name>A0A383WMN8_TETOB</name>
<evidence type="ECO:0000256" key="6">
    <source>
        <dbReference type="ARBA" id="ARBA00023002"/>
    </source>
</evidence>
<evidence type="ECO:0000256" key="2">
    <source>
        <dbReference type="ARBA" id="ARBA00013002"/>
    </source>
</evidence>
<dbReference type="STRING" id="3088.A0A383WMN8"/>
<keyword evidence="3" id="KW-0028">Amino-acid biosynthesis</keyword>
<dbReference type="GO" id="GO:0004350">
    <property type="term" value="F:glutamate-5-semialdehyde dehydrogenase activity"/>
    <property type="evidence" value="ECO:0007669"/>
    <property type="project" value="UniProtKB-EC"/>
</dbReference>
<dbReference type="AlphaFoldDB" id="A0A383WMN8"/>
<dbReference type="InterPro" id="IPR020593">
    <property type="entry name" value="G-glutamylP_reductase_CS"/>
</dbReference>
<accession>A0A383WMN8</accession>
<dbReference type="Proteomes" id="UP000256970">
    <property type="component" value="Unassembled WGS sequence"/>
</dbReference>
<dbReference type="InterPro" id="IPR000965">
    <property type="entry name" value="GPR_dom"/>
</dbReference>
<keyword evidence="10" id="KW-1185">Reference proteome</keyword>
<dbReference type="PROSITE" id="PS01223">
    <property type="entry name" value="PROA"/>
    <property type="match status" value="1"/>
</dbReference>
<evidence type="ECO:0000259" key="8">
    <source>
        <dbReference type="Pfam" id="PF00171"/>
    </source>
</evidence>
<dbReference type="InterPro" id="IPR016161">
    <property type="entry name" value="Ald_DH/histidinol_DH"/>
</dbReference>
<dbReference type="InterPro" id="IPR015590">
    <property type="entry name" value="Aldehyde_DH_dom"/>
</dbReference>
<comment type="pathway">
    <text evidence="1">Amino-acid biosynthesis; L-proline biosynthesis; L-glutamate 5-semialdehyde from L-glutamate: step 2/2.</text>
</comment>
<reference evidence="9 10" key="1">
    <citation type="submission" date="2016-10" db="EMBL/GenBank/DDBJ databases">
        <authorList>
            <person name="Cai Z."/>
        </authorList>
    </citation>
    <scope>NUCLEOTIDE SEQUENCE [LARGE SCALE GENOMIC DNA]</scope>
</reference>
<proteinExistence type="inferred from homology"/>
<dbReference type="Gene3D" id="3.40.605.10">
    <property type="entry name" value="Aldehyde Dehydrogenase, Chain A, domain 1"/>
    <property type="match status" value="2"/>
</dbReference>
<dbReference type="SUPFAM" id="SSF53720">
    <property type="entry name" value="ALDH-like"/>
    <property type="match status" value="2"/>
</dbReference>
<evidence type="ECO:0000256" key="3">
    <source>
        <dbReference type="ARBA" id="ARBA00022605"/>
    </source>
</evidence>
<evidence type="ECO:0000313" key="10">
    <source>
        <dbReference type="Proteomes" id="UP000256970"/>
    </source>
</evidence>
<dbReference type="PANTHER" id="PTHR11063:SF8">
    <property type="entry name" value="DELTA-1-PYRROLINE-5-CARBOXYLATE SYNTHASE"/>
    <property type="match status" value="1"/>
</dbReference>
<dbReference type="NCBIfam" id="TIGR00407">
    <property type="entry name" value="proA"/>
    <property type="match status" value="1"/>
</dbReference>
<dbReference type="HAMAP" id="MF_00412">
    <property type="entry name" value="ProA"/>
    <property type="match status" value="1"/>
</dbReference>
<dbReference type="EC" id="1.2.1.41" evidence="2"/>